<dbReference type="EMBL" id="PVTE01000011">
    <property type="protein sequence ID" value="PRY37017.1"/>
    <property type="molecule type" value="Genomic_DNA"/>
</dbReference>
<reference evidence="1 2" key="1">
    <citation type="submission" date="2018-03" db="EMBL/GenBank/DDBJ databases">
        <title>Genomic Encyclopedia of Archaeal and Bacterial Type Strains, Phase II (KMG-II): from individual species to whole genera.</title>
        <authorList>
            <person name="Goeker M."/>
        </authorList>
    </citation>
    <scope>NUCLEOTIDE SEQUENCE [LARGE SCALE GENOMIC DNA]</scope>
    <source>
        <strain evidence="1 2">DSM 28354</strain>
    </source>
</reference>
<name>A0A2T0SUC1_9BACT</name>
<proteinExistence type="predicted"/>
<sequence length="341" mass="38362">MLVTICFIHQLPQALVLADSYCRNSLNAASDTPAVVIGLADDPAHLPQDVQFPYPILPVGTLFTDSERQQLSDQYTPVEFAAACKPRFLTAVFARYPTVQTLLYADPNVLFLHSIQPILDRLRGQTLLLTPYLLQAPGDTGPGKGAWPDEKHLQNIGLYNADFLAFSRAPETEQLLAWWQSRAETRAYIDFCKGLCTDQIWLMHAPVFFDGITIVHDPSWHVALWNLPQRPLRQRDSTWELAASGQPVLFANMKGLFDPDEGFFPHQTRLNPAKRSDVMTLLRDYRQQVAAKEPAALTPIRPAYGIQPVPPIVRGWRRTATTLLTALNKQIDTIYLPALPR</sequence>
<keyword evidence="2" id="KW-1185">Reference proteome</keyword>
<dbReference type="AlphaFoldDB" id="A0A2T0SUC1"/>
<accession>A0A2T0SUC1</accession>
<protein>
    <recommendedName>
        <fullName evidence="3">Glycosyl transferase family 8</fullName>
    </recommendedName>
</protein>
<comment type="caution">
    <text evidence="1">The sequence shown here is derived from an EMBL/GenBank/DDBJ whole genome shotgun (WGS) entry which is preliminary data.</text>
</comment>
<dbReference type="OrthoDB" id="186344at2"/>
<evidence type="ECO:0008006" key="3">
    <source>
        <dbReference type="Google" id="ProtNLM"/>
    </source>
</evidence>
<evidence type="ECO:0000313" key="2">
    <source>
        <dbReference type="Proteomes" id="UP000238375"/>
    </source>
</evidence>
<dbReference type="RefSeq" id="WP_106138499.1">
    <property type="nucleotide sequence ID" value="NZ_PVTE01000011.1"/>
</dbReference>
<evidence type="ECO:0000313" key="1">
    <source>
        <dbReference type="EMBL" id="PRY37017.1"/>
    </source>
</evidence>
<organism evidence="1 2">
    <name type="scientific">Spirosoma oryzae</name>
    <dbReference type="NCBI Taxonomy" id="1469603"/>
    <lineage>
        <taxon>Bacteria</taxon>
        <taxon>Pseudomonadati</taxon>
        <taxon>Bacteroidota</taxon>
        <taxon>Cytophagia</taxon>
        <taxon>Cytophagales</taxon>
        <taxon>Cytophagaceae</taxon>
        <taxon>Spirosoma</taxon>
    </lineage>
</organism>
<gene>
    <name evidence="1" type="ORF">CLV58_11154</name>
</gene>
<dbReference type="Proteomes" id="UP000238375">
    <property type="component" value="Unassembled WGS sequence"/>
</dbReference>